<evidence type="ECO:0000313" key="2">
    <source>
        <dbReference type="Proteomes" id="UP000612899"/>
    </source>
</evidence>
<evidence type="ECO:0000313" key="1">
    <source>
        <dbReference type="EMBL" id="GIH03843.1"/>
    </source>
</evidence>
<dbReference type="EMBL" id="BONY01000009">
    <property type="protein sequence ID" value="GIH03843.1"/>
    <property type="molecule type" value="Genomic_DNA"/>
</dbReference>
<keyword evidence="2" id="KW-1185">Reference proteome</keyword>
<dbReference type="Proteomes" id="UP000612899">
    <property type="component" value="Unassembled WGS sequence"/>
</dbReference>
<dbReference type="AlphaFoldDB" id="A0A8J3Q4K8"/>
<reference evidence="1" key="1">
    <citation type="submission" date="2021-01" db="EMBL/GenBank/DDBJ databases">
        <title>Whole genome shotgun sequence of Rhizocola hellebori NBRC 109834.</title>
        <authorList>
            <person name="Komaki H."/>
            <person name="Tamura T."/>
        </authorList>
    </citation>
    <scope>NUCLEOTIDE SEQUENCE</scope>
    <source>
        <strain evidence="1">NBRC 109834</strain>
    </source>
</reference>
<comment type="caution">
    <text evidence="1">The sequence shown here is derived from an EMBL/GenBank/DDBJ whole genome shotgun (WGS) entry which is preliminary data.</text>
</comment>
<sequence>MGEPIASDWLSFPPSQRFALEPDPAWDWSETDAEGALVVELSWLPDALAGRLDELVASPDLARALTEAGVTGFTIATARGLLHENFFEAPGTPSPQLQRLVVGDELHADLSYQRKTGLIASPRAVAVLAAHCRQLTISPLREGGK</sequence>
<proteinExistence type="predicted"/>
<accession>A0A8J3Q4K8</accession>
<gene>
    <name evidence="1" type="ORF">Rhe02_19100</name>
</gene>
<dbReference type="RefSeq" id="WP_203907782.1">
    <property type="nucleotide sequence ID" value="NZ_BONY01000009.1"/>
</dbReference>
<name>A0A8J3Q4K8_9ACTN</name>
<protein>
    <submittedName>
        <fullName evidence="1">Uncharacterized protein</fullName>
    </submittedName>
</protein>
<organism evidence="1 2">
    <name type="scientific">Rhizocola hellebori</name>
    <dbReference type="NCBI Taxonomy" id="1392758"/>
    <lineage>
        <taxon>Bacteria</taxon>
        <taxon>Bacillati</taxon>
        <taxon>Actinomycetota</taxon>
        <taxon>Actinomycetes</taxon>
        <taxon>Micromonosporales</taxon>
        <taxon>Micromonosporaceae</taxon>
        <taxon>Rhizocola</taxon>
    </lineage>
</organism>